<dbReference type="EMBL" id="JAMQBK010000032">
    <property type="protein sequence ID" value="MCM2371514.1"/>
    <property type="molecule type" value="Genomic_DNA"/>
</dbReference>
<sequence>MSKITVLVDGVAFENPHQNGVWRVFYEVMRRNSQDVNYVVLLENDAVKELPPNVEVRRSFHRQNSNSRKFVLRRIARGRSIRHLEKAYAGAIWHSTFYTPDPRRNSKSVVTAHDCTSEKYFYFDPSLCEQTSEKVKCFVQAKHVLAVSESTKKDVCLFYPWLLGRVTVATLGSEHLGPAVERSVEEAESFCLFVGNRGMYKNFLMLLEAMLHTAWPGNLPLKVVGSPFSDDELNLLRFKQLESRVENLGRVDDSTLRNLYSRAACFVFPSLSEGFGLPVVESQNCGTVPVLSDLPVFREVAGDSAIYFDPCSSGSIATAVSKALSSDLSLKIRENAVKNARELTWDRTAELTLRCYQDL</sequence>
<keyword evidence="4" id="KW-1185">Reference proteome</keyword>
<dbReference type="PANTHER" id="PTHR46401:SF2">
    <property type="entry name" value="GLYCOSYLTRANSFERASE WBBK-RELATED"/>
    <property type="match status" value="1"/>
</dbReference>
<evidence type="ECO:0000259" key="2">
    <source>
        <dbReference type="Pfam" id="PF00534"/>
    </source>
</evidence>
<dbReference type="PANTHER" id="PTHR46401">
    <property type="entry name" value="GLYCOSYLTRANSFERASE WBBK-RELATED"/>
    <property type="match status" value="1"/>
</dbReference>
<dbReference type="InterPro" id="IPR001296">
    <property type="entry name" value="Glyco_trans_1"/>
</dbReference>
<accession>A0ABT0U4A7</accession>
<evidence type="ECO:0000313" key="3">
    <source>
        <dbReference type="EMBL" id="MCM2371514.1"/>
    </source>
</evidence>
<evidence type="ECO:0000313" key="4">
    <source>
        <dbReference type="Proteomes" id="UP001202961"/>
    </source>
</evidence>
<dbReference type="RefSeq" id="WP_250929152.1">
    <property type="nucleotide sequence ID" value="NZ_JAMQBK010000032.1"/>
</dbReference>
<dbReference type="Proteomes" id="UP001202961">
    <property type="component" value="Unassembled WGS sequence"/>
</dbReference>
<proteinExistence type="predicted"/>
<gene>
    <name evidence="3" type="ORF">NB063_12955</name>
</gene>
<dbReference type="CDD" id="cd03809">
    <property type="entry name" value="GT4_MtfB-like"/>
    <property type="match status" value="1"/>
</dbReference>
<reference evidence="3 4" key="1">
    <citation type="journal article" date="2022" name="Syst. Appl. Microbiol.">
        <title>Rhodopirellula aestuarii sp. nov., a novel member of the genus Rhodopirellula isolated from brackish sediments collected in the Tagus River estuary, Portugal.</title>
        <authorList>
            <person name="Vitorino I.R."/>
            <person name="Klimek D."/>
            <person name="Calusinska M."/>
            <person name="Lobo-da-Cunha A."/>
            <person name="Vasconcelos V."/>
            <person name="Lage O.M."/>
        </authorList>
    </citation>
    <scope>NUCLEOTIDE SEQUENCE [LARGE SCALE GENOMIC DNA]</scope>
    <source>
        <strain evidence="3 4">ICT_H3.1</strain>
    </source>
</reference>
<dbReference type="Pfam" id="PF00534">
    <property type="entry name" value="Glycos_transf_1"/>
    <property type="match status" value="1"/>
</dbReference>
<name>A0ABT0U4A7_9BACT</name>
<evidence type="ECO:0000256" key="1">
    <source>
        <dbReference type="ARBA" id="ARBA00022679"/>
    </source>
</evidence>
<protein>
    <submittedName>
        <fullName evidence="3">Glycosyltransferase family 4 protein</fullName>
    </submittedName>
</protein>
<keyword evidence="1" id="KW-0808">Transferase</keyword>
<comment type="caution">
    <text evidence="3">The sequence shown here is derived from an EMBL/GenBank/DDBJ whole genome shotgun (WGS) entry which is preliminary data.</text>
</comment>
<dbReference type="SUPFAM" id="SSF53756">
    <property type="entry name" value="UDP-Glycosyltransferase/glycogen phosphorylase"/>
    <property type="match status" value="1"/>
</dbReference>
<organism evidence="3 4">
    <name type="scientific">Aporhodopirellula aestuarii</name>
    <dbReference type="NCBI Taxonomy" id="2950107"/>
    <lineage>
        <taxon>Bacteria</taxon>
        <taxon>Pseudomonadati</taxon>
        <taxon>Planctomycetota</taxon>
        <taxon>Planctomycetia</taxon>
        <taxon>Pirellulales</taxon>
        <taxon>Pirellulaceae</taxon>
        <taxon>Aporhodopirellula</taxon>
    </lineage>
</organism>
<feature type="domain" description="Glycosyl transferase family 1" evidence="2">
    <location>
        <begin position="186"/>
        <end position="342"/>
    </location>
</feature>
<dbReference type="Gene3D" id="3.40.50.2000">
    <property type="entry name" value="Glycogen Phosphorylase B"/>
    <property type="match status" value="2"/>
</dbReference>